<evidence type="ECO:0000313" key="2">
    <source>
        <dbReference type="EMBL" id="UVI34766.1"/>
    </source>
</evidence>
<keyword evidence="1" id="KW-1133">Transmembrane helix</keyword>
<reference evidence="2" key="1">
    <citation type="submission" date="2022-03" db="EMBL/GenBank/DDBJ databases">
        <title>Brevibacterium spongiae sp. nov., isolated from marine sponge.</title>
        <authorList>
            <person name="Li Z."/>
            <person name="Zhang M."/>
        </authorList>
    </citation>
    <scope>NUCLEOTIDE SEQUENCE</scope>
    <source>
        <strain evidence="2">WHS-Z9</strain>
    </source>
</reference>
<accession>A0ABY5SLC7</accession>
<gene>
    <name evidence="2" type="ORF">L1F31_11585</name>
</gene>
<dbReference type="EMBL" id="CP093443">
    <property type="protein sequence ID" value="UVI34766.1"/>
    <property type="molecule type" value="Genomic_DNA"/>
</dbReference>
<evidence type="ECO:0000256" key="1">
    <source>
        <dbReference type="SAM" id="Phobius"/>
    </source>
</evidence>
<dbReference type="RefSeq" id="WP_265417443.1">
    <property type="nucleotide sequence ID" value="NZ_CP093443.1"/>
</dbReference>
<feature type="transmembrane region" description="Helical" evidence="1">
    <location>
        <begin position="16"/>
        <end position="38"/>
    </location>
</feature>
<keyword evidence="1" id="KW-0472">Membrane</keyword>
<dbReference type="Proteomes" id="UP001064879">
    <property type="component" value="Chromosome"/>
</dbReference>
<protein>
    <recommendedName>
        <fullName evidence="4">Vitamin K epoxide reductase family protein</fullName>
    </recommendedName>
</protein>
<feature type="transmembrane region" description="Helical" evidence="1">
    <location>
        <begin position="99"/>
        <end position="121"/>
    </location>
</feature>
<proteinExistence type="predicted"/>
<evidence type="ECO:0000313" key="3">
    <source>
        <dbReference type="Proteomes" id="UP001064879"/>
    </source>
</evidence>
<keyword evidence="1" id="KW-0812">Transmembrane</keyword>
<name>A0ABY5SLC7_9MICO</name>
<keyword evidence="3" id="KW-1185">Reference proteome</keyword>
<organism evidence="2 3">
    <name type="scientific">Brevibacterium spongiae</name>
    <dbReference type="NCBI Taxonomy" id="2909672"/>
    <lineage>
        <taxon>Bacteria</taxon>
        <taxon>Bacillati</taxon>
        <taxon>Actinomycetota</taxon>
        <taxon>Actinomycetes</taxon>
        <taxon>Micrococcales</taxon>
        <taxon>Brevibacteriaceae</taxon>
        <taxon>Brevibacterium</taxon>
    </lineage>
</organism>
<feature type="transmembrane region" description="Helical" evidence="1">
    <location>
        <begin position="62"/>
        <end position="87"/>
    </location>
</feature>
<evidence type="ECO:0008006" key="4">
    <source>
        <dbReference type="Google" id="ProtNLM"/>
    </source>
</evidence>
<sequence>MPMPKKAKSHRASSRAFSVIAAAWLSGVLGLFIVWLLAPDSLPDGQCSGLGFGCTLTARDSIAFAGFFFALPVTIFWFVAGAIATSLFGRFSTLSWQWIALISLGICIATGVLAIGAVVMLF</sequence>